<proteinExistence type="predicted"/>
<reference evidence="4" key="1">
    <citation type="journal article" date="2016" name="Nature">
        <title>The genome of the seagrass Zostera marina reveals angiosperm adaptation to the sea.</title>
        <authorList>
            <person name="Olsen J.L."/>
            <person name="Rouze P."/>
            <person name="Verhelst B."/>
            <person name="Lin Y.-C."/>
            <person name="Bayer T."/>
            <person name="Collen J."/>
            <person name="Dattolo E."/>
            <person name="De Paoli E."/>
            <person name="Dittami S."/>
            <person name="Maumus F."/>
            <person name="Michel G."/>
            <person name="Kersting A."/>
            <person name="Lauritano C."/>
            <person name="Lohaus R."/>
            <person name="Toepel M."/>
            <person name="Tonon T."/>
            <person name="Vanneste K."/>
            <person name="Amirebrahimi M."/>
            <person name="Brakel J."/>
            <person name="Bostroem C."/>
            <person name="Chovatia M."/>
            <person name="Grimwood J."/>
            <person name="Jenkins J.W."/>
            <person name="Jueterbock A."/>
            <person name="Mraz A."/>
            <person name="Stam W.T."/>
            <person name="Tice H."/>
            <person name="Bornberg-Bauer E."/>
            <person name="Green P.J."/>
            <person name="Pearson G.A."/>
            <person name="Procaccini G."/>
            <person name="Duarte C.M."/>
            <person name="Schmutz J."/>
            <person name="Reusch T.B.H."/>
            <person name="Van de Peer Y."/>
        </authorList>
    </citation>
    <scope>NUCLEOTIDE SEQUENCE [LARGE SCALE GENOMIC DNA]</scope>
    <source>
        <strain evidence="4">cv. Finnish</strain>
    </source>
</reference>
<dbReference type="OrthoDB" id="1868458at2759"/>
<dbReference type="EMBL" id="LFYR01000981">
    <property type="protein sequence ID" value="KMZ66259.1"/>
    <property type="molecule type" value="Genomic_DNA"/>
</dbReference>
<evidence type="ECO:0000256" key="1">
    <source>
        <dbReference type="SAM" id="MobiDB-lite"/>
    </source>
</evidence>
<dbReference type="AlphaFoldDB" id="A0A0K9PBC2"/>
<feature type="region of interest" description="Disordered" evidence="1">
    <location>
        <begin position="81"/>
        <end position="118"/>
    </location>
</feature>
<feature type="domain" description="DUF4057" evidence="2">
    <location>
        <begin position="3"/>
        <end position="302"/>
    </location>
</feature>
<dbReference type="PANTHER" id="PTHR31132">
    <property type="entry name" value="N-LYSINE METHYLTRANSFERASE"/>
    <property type="match status" value="1"/>
</dbReference>
<dbReference type="Pfam" id="PF13266">
    <property type="entry name" value="DUF4057"/>
    <property type="match status" value="1"/>
</dbReference>
<gene>
    <name evidence="3" type="ORF">ZOSMA_2G02700</name>
</gene>
<dbReference type="OMA" id="DRATYCL"/>
<dbReference type="Proteomes" id="UP000036987">
    <property type="component" value="Unassembled WGS sequence"/>
</dbReference>
<evidence type="ECO:0000313" key="4">
    <source>
        <dbReference type="Proteomes" id="UP000036987"/>
    </source>
</evidence>
<feature type="compositionally biased region" description="Polar residues" evidence="1">
    <location>
        <begin position="1"/>
        <end position="15"/>
    </location>
</feature>
<keyword evidence="4" id="KW-1185">Reference proteome</keyword>
<sequence>MERNTPVRNSHTSTADLLVWTEKPPSEPPPGDCSRRGGPYQARANKKTGGVSEVVFGGQMIEVETKSVLKRKPCSDYKLRSDNGIGIFANEDDNETPKPKSGISNPNGKTGLRFNQQSSTCTKSQISFNEDESVCPKKPISAAEVTKQRELRGNVDKESKIKVKKQLSNAKSKELNANDIFGPPEISSKLSESFMKLKSKDMDQGNTVPTKTNTPRAQTCNNIFNNYSSPNTTTKKIYGKKLAELSNNNIFKSDSPVKSTERSLSVAKLKEMHGNDIFADGKPPSREYLGGVRKPPGGESSITFNWYNE</sequence>
<feature type="region of interest" description="Disordered" evidence="1">
    <location>
        <begin position="275"/>
        <end position="309"/>
    </location>
</feature>
<feature type="compositionally biased region" description="Polar residues" evidence="1">
    <location>
        <begin position="102"/>
        <end position="118"/>
    </location>
</feature>
<feature type="compositionally biased region" description="Polar residues" evidence="1">
    <location>
        <begin position="300"/>
        <end position="309"/>
    </location>
</feature>
<evidence type="ECO:0000313" key="3">
    <source>
        <dbReference type="EMBL" id="KMZ66259.1"/>
    </source>
</evidence>
<comment type="caution">
    <text evidence="3">The sequence shown here is derived from an EMBL/GenBank/DDBJ whole genome shotgun (WGS) entry which is preliminary data.</text>
</comment>
<organism evidence="3 4">
    <name type="scientific">Zostera marina</name>
    <name type="common">Eelgrass</name>
    <dbReference type="NCBI Taxonomy" id="29655"/>
    <lineage>
        <taxon>Eukaryota</taxon>
        <taxon>Viridiplantae</taxon>
        <taxon>Streptophyta</taxon>
        <taxon>Embryophyta</taxon>
        <taxon>Tracheophyta</taxon>
        <taxon>Spermatophyta</taxon>
        <taxon>Magnoliopsida</taxon>
        <taxon>Liliopsida</taxon>
        <taxon>Zosteraceae</taxon>
        <taxon>Zostera</taxon>
    </lineage>
</organism>
<dbReference type="InterPro" id="IPR025131">
    <property type="entry name" value="DUF4057"/>
</dbReference>
<feature type="region of interest" description="Disordered" evidence="1">
    <location>
        <begin position="1"/>
        <end position="48"/>
    </location>
</feature>
<evidence type="ECO:0000259" key="2">
    <source>
        <dbReference type="Pfam" id="PF13266"/>
    </source>
</evidence>
<dbReference type="PANTHER" id="PTHR31132:SF13">
    <property type="entry name" value="N-LYSINE METHYLTRANSFERASE"/>
    <property type="match status" value="1"/>
</dbReference>
<accession>A0A0K9PBC2</accession>
<protein>
    <recommendedName>
        <fullName evidence="2">DUF4057 domain-containing protein</fullName>
    </recommendedName>
</protein>
<name>A0A0K9PBC2_ZOSMR</name>